<dbReference type="SMART" id="SM00354">
    <property type="entry name" value="HTH_LACI"/>
    <property type="match status" value="1"/>
</dbReference>
<keyword evidence="6" id="KW-1185">Reference proteome</keyword>
<proteinExistence type="predicted"/>
<gene>
    <name evidence="5" type="ORF">SAMN04488103_10158</name>
</gene>
<dbReference type="GO" id="GO:0003700">
    <property type="term" value="F:DNA-binding transcription factor activity"/>
    <property type="evidence" value="ECO:0007669"/>
    <property type="project" value="TreeGrafter"/>
</dbReference>
<dbReference type="GO" id="GO:0000976">
    <property type="term" value="F:transcription cis-regulatory region binding"/>
    <property type="evidence" value="ECO:0007669"/>
    <property type="project" value="TreeGrafter"/>
</dbReference>
<dbReference type="PROSITE" id="PS00356">
    <property type="entry name" value="HTH_LACI_1"/>
    <property type="match status" value="1"/>
</dbReference>
<dbReference type="Gene3D" id="3.40.50.2300">
    <property type="match status" value="2"/>
</dbReference>
<evidence type="ECO:0000256" key="1">
    <source>
        <dbReference type="ARBA" id="ARBA00023015"/>
    </source>
</evidence>
<evidence type="ECO:0000259" key="4">
    <source>
        <dbReference type="PROSITE" id="PS50932"/>
    </source>
</evidence>
<dbReference type="InterPro" id="IPR025997">
    <property type="entry name" value="SBP_2_dom"/>
</dbReference>
<dbReference type="PROSITE" id="PS50932">
    <property type="entry name" value="HTH_LACI_2"/>
    <property type="match status" value="1"/>
</dbReference>
<dbReference type="CDD" id="cd06307">
    <property type="entry name" value="PBP1_sugar_binding"/>
    <property type="match status" value="1"/>
</dbReference>
<dbReference type="SUPFAM" id="SSF53822">
    <property type="entry name" value="Periplasmic binding protein-like I"/>
    <property type="match status" value="1"/>
</dbReference>
<dbReference type="PANTHER" id="PTHR30146">
    <property type="entry name" value="LACI-RELATED TRANSCRIPTIONAL REPRESSOR"/>
    <property type="match status" value="1"/>
</dbReference>
<keyword evidence="2" id="KW-0238">DNA-binding</keyword>
<dbReference type="PANTHER" id="PTHR30146:SF152">
    <property type="entry name" value="TRANSCRIPTIONAL REGULATORY PROTEIN"/>
    <property type="match status" value="1"/>
</dbReference>
<dbReference type="SUPFAM" id="SSF47413">
    <property type="entry name" value="lambda repressor-like DNA-binding domains"/>
    <property type="match status" value="1"/>
</dbReference>
<protein>
    <submittedName>
        <fullName evidence="5">Transcriptional regulator, LacI family</fullName>
    </submittedName>
</protein>
<evidence type="ECO:0000313" key="5">
    <source>
        <dbReference type="EMBL" id="SEM40733.1"/>
    </source>
</evidence>
<dbReference type="STRING" id="933059.SAMN04488103_10158"/>
<dbReference type="Pfam" id="PF13407">
    <property type="entry name" value="Peripla_BP_4"/>
    <property type="match status" value="1"/>
</dbReference>
<evidence type="ECO:0000313" key="6">
    <source>
        <dbReference type="Proteomes" id="UP000198761"/>
    </source>
</evidence>
<organism evidence="5 6">
    <name type="scientific">Gemmobacter aquatilis</name>
    <dbReference type="NCBI Taxonomy" id="933059"/>
    <lineage>
        <taxon>Bacteria</taxon>
        <taxon>Pseudomonadati</taxon>
        <taxon>Pseudomonadota</taxon>
        <taxon>Alphaproteobacteria</taxon>
        <taxon>Rhodobacterales</taxon>
        <taxon>Paracoccaceae</taxon>
        <taxon>Gemmobacter</taxon>
    </lineage>
</organism>
<feature type="domain" description="HTH lacI-type" evidence="4">
    <location>
        <begin position="4"/>
        <end position="63"/>
    </location>
</feature>
<dbReference type="Proteomes" id="UP000198761">
    <property type="component" value="Unassembled WGS sequence"/>
</dbReference>
<dbReference type="Gene3D" id="1.10.260.40">
    <property type="entry name" value="lambda repressor-like DNA-binding domains"/>
    <property type="match status" value="1"/>
</dbReference>
<dbReference type="CDD" id="cd01392">
    <property type="entry name" value="HTH_LacI"/>
    <property type="match status" value="1"/>
</dbReference>
<dbReference type="EMBL" id="FOCE01000001">
    <property type="protein sequence ID" value="SEM40733.1"/>
    <property type="molecule type" value="Genomic_DNA"/>
</dbReference>
<dbReference type="InterPro" id="IPR000843">
    <property type="entry name" value="HTH_LacI"/>
</dbReference>
<dbReference type="Pfam" id="PF00356">
    <property type="entry name" value="LacI"/>
    <property type="match status" value="1"/>
</dbReference>
<sequence length="342" mass="36705">MTRPTIRDLANAAAVSVATVNRVLAGAANVRAPTRLLVQEAAERIGFYGLGTIQSRVAASRPKYRFGVLLLQPHRPFYQNIAAALRRAVAETMGAEIDLRIEFLEDLAPQNTAARALNLAEHCQAICIVAAVHPTVTEAVAHIQARGVQVFALVGQLSASGQVPYIGLDNWKVGRTAAWTFANVCKGPGKIGILMGNPRYRNQEMNEAGFRSYFREHAAGFTLLEPVSTFEAAAIAQDMTERLLTDHPDLAGLYVSGGGISGALAALRGLGRAGQIVTVGYDLFDVTRMALLDGTMTLVISHALDRLAREALDVMIKACAAPASGANLTRIVPFELYTRENL</sequence>
<dbReference type="AlphaFoldDB" id="A0A1H7Y433"/>
<evidence type="ECO:0000256" key="3">
    <source>
        <dbReference type="ARBA" id="ARBA00023163"/>
    </source>
</evidence>
<keyword evidence="1" id="KW-0805">Transcription regulation</keyword>
<name>A0A1H7Y433_9RHOB</name>
<keyword evidence="3" id="KW-0804">Transcription</keyword>
<accession>A0A1H7Y433</accession>
<dbReference type="RefSeq" id="WP_217643917.1">
    <property type="nucleotide sequence ID" value="NZ_FOCE01000001.1"/>
</dbReference>
<reference evidence="5 6" key="1">
    <citation type="submission" date="2016-10" db="EMBL/GenBank/DDBJ databases">
        <authorList>
            <person name="de Groot N.N."/>
        </authorList>
    </citation>
    <scope>NUCLEOTIDE SEQUENCE [LARGE SCALE GENOMIC DNA]</scope>
    <source>
        <strain evidence="5 6">DSM 3857</strain>
    </source>
</reference>
<evidence type="ECO:0000256" key="2">
    <source>
        <dbReference type="ARBA" id="ARBA00023125"/>
    </source>
</evidence>
<dbReference type="InterPro" id="IPR010982">
    <property type="entry name" value="Lambda_DNA-bd_dom_sf"/>
</dbReference>
<dbReference type="InterPro" id="IPR028082">
    <property type="entry name" value="Peripla_BP_I"/>
</dbReference>